<evidence type="ECO:0000256" key="1">
    <source>
        <dbReference type="SAM" id="MobiDB-lite"/>
    </source>
</evidence>
<name>A0A327M7D9_9PROT</name>
<evidence type="ECO:0000256" key="2">
    <source>
        <dbReference type="SAM" id="SignalP"/>
    </source>
</evidence>
<keyword evidence="4" id="KW-1185">Reference proteome</keyword>
<evidence type="ECO:0000313" key="3">
    <source>
        <dbReference type="EMBL" id="RAI58266.1"/>
    </source>
</evidence>
<organism evidence="3 4">
    <name type="scientific">Roseicella frigidaeris</name>
    <dbReference type="NCBI Taxonomy" id="2230885"/>
    <lineage>
        <taxon>Bacteria</taxon>
        <taxon>Pseudomonadati</taxon>
        <taxon>Pseudomonadota</taxon>
        <taxon>Alphaproteobacteria</taxon>
        <taxon>Acetobacterales</taxon>
        <taxon>Roseomonadaceae</taxon>
        <taxon>Roseicella</taxon>
    </lineage>
</organism>
<proteinExistence type="predicted"/>
<feature type="compositionally biased region" description="Gly residues" evidence="1">
    <location>
        <begin position="97"/>
        <end position="112"/>
    </location>
</feature>
<keyword evidence="2" id="KW-0732">Signal</keyword>
<feature type="signal peptide" evidence="2">
    <location>
        <begin position="1"/>
        <end position="21"/>
    </location>
</feature>
<reference evidence="4" key="1">
    <citation type="submission" date="2018-06" db="EMBL/GenBank/DDBJ databases">
        <authorList>
            <person name="Khan S.A."/>
        </authorList>
    </citation>
    <scope>NUCLEOTIDE SEQUENCE [LARGE SCALE GENOMIC DNA]</scope>
    <source>
        <strain evidence="4">DB-1506</strain>
    </source>
</reference>
<dbReference type="OrthoDB" id="8482186at2"/>
<accession>A0A327M7D9</accession>
<dbReference type="EMBL" id="QLIX01000010">
    <property type="protein sequence ID" value="RAI58266.1"/>
    <property type="molecule type" value="Genomic_DNA"/>
</dbReference>
<dbReference type="RefSeq" id="WP_111470607.1">
    <property type="nucleotide sequence ID" value="NZ_QLIX01000010.1"/>
</dbReference>
<comment type="caution">
    <text evidence="3">The sequence shown here is derived from an EMBL/GenBank/DDBJ whole genome shotgun (WGS) entry which is preliminary data.</text>
</comment>
<dbReference type="Proteomes" id="UP000249065">
    <property type="component" value="Unassembled WGS sequence"/>
</dbReference>
<feature type="compositionally biased region" description="Low complexity" evidence="1">
    <location>
        <begin position="113"/>
        <end position="122"/>
    </location>
</feature>
<gene>
    <name evidence="3" type="ORF">DOO78_14725</name>
</gene>
<evidence type="ECO:0000313" key="4">
    <source>
        <dbReference type="Proteomes" id="UP000249065"/>
    </source>
</evidence>
<protein>
    <submittedName>
        <fullName evidence="3">Uncharacterized protein</fullName>
    </submittedName>
</protein>
<feature type="region of interest" description="Disordered" evidence="1">
    <location>
        <begin position="93"/>
        <end position="130"/>
    </location>
</feature>
<sequence>MRWPILLLPLLLAARAAPAQAPDGSPPACDAGREGMTACFGERLCRCRHEPGGSLAGRPPGHRWDCGVLRPACGVAPAAPDLPGLSLMPMLQATQGGTAGEATGGAGSGTGLSGRLSPRSGAAAAPHGTR</sequence>
<feature type="chain" id="PRO_5016431702" evidence="2">
    <location>
        <begin position="22"/>
        <end position="130"/>
    </location>
</feature>
<dbReference type="AlphaFoldDB" id="A0A327M7D9"/>